<evidence type="ECO:0000256" key="1">
    <source>
        <dbReference type="ARBA" id="ARBA00004370"/>
    </source>
</evidence>
<feature type="transmembrane region" description="Helical" evidence="4">
    <location>
        <begin position="7"/>
        <end position="30"/>
    </location>
</feature>
<evidence type="ECO:0000259" key="5">
    <source>
        <dbReference type="PROSITE" id="PS50835"/>
    </source>
</evidence>
<organism evidence="6 7">
    <name type="scientific">Cyprinus carpio</name>
    <name type="common">Common carp</name>
    <dbReference type="NCBI Taxonomy" id="7962"/>
    <lineage>
        <taxon>Eukaryota</taxon>
        <taxon>Metazoa</taxon>
        <taxon>Chordata</taxon>
        <taxon>Craniata</taxon>
        <taxon>Vertebrata</taxon>
        <taxon>Euteleostomi</taxon>
        <taxon>Actinopterygii</taxon>
        <taxon>Neopterygii</taxon>
        <taxon>Teleostei</taxon>
        <taxon>Ostariophysi</taxon>
        <taxon>Cypriniformes</taxon>
        <taxon>Cyprinidae</taxon>
        <taxon>Cyprininae</taxon>
        <taxon>Cyprinus</taxon>
    </lineage>
</organism>
<dbReference type="Gene3D" id="2.60.40.10">
    <property type="entry name" value="Immunoglobulins"/>
    <property type="match status" value="1"/>
</dbReference>
<keyword evidence="2 4" id="KW-0812">Transmembrane</keyword>
<keyword evidence="4" id="KW-1133">Transmembrane helix</keyword>
<dbReference type="InterPro" id="IPR036179">
    <property type="entry name" value="Ig-like_dom_sf"/>
</dbReference>
<evidence type="ECO:0000313" key="7">
    <source>
        <dbReference type="Proteomes" id="UP000694700"/>
    </source>
</evidence>
<reference evidence="6" key="1">
    <citation type="submission" date="2025-08" db="UniProtKB">
        <authorList>
            <consortium name="Ensembl"/>
        </authorList>
    </citation>
    <scope>IDENTIFICATION</scope>
</reference>
<dbReference type="InterPro" id="IPR007110">
    <property type="entry name" value="Ig-like_dom"/>
</dbReference>
<feature type="domain" description="Ig-like" evidence="5">
    <location>
        <begin position="31"/>
        <end position="137"/>
    </location>
</feature>
<proteinExistence type="predicted"/>
<dbReference type="GO" id="GO:0005886">
    <property type="term" value="C:plasma membrane"/>
    <property type="evidence" value="ECO:0007669"/>
    <property type="project" value="TreeGrafter"/>
</dbReference>
<protein>
    <recommendedName>
        <fullName evidence="5">Ig-like domain-containing protein</fullName>
    </recommendedName>
</protein>
<dbReference type="PANTHER" id="PTHR11860">
    <property type="entry name" value="POLYMERIC-IMMUNOGLOBULIN RECEPTOR"/>
    <property type="match status" value="1"/>
</dbReference>
<dbReference type="GO" id="GO:0004888">
    <property type="term" value="F:transmembrane signaling receptor activity"/>
    <property type="evidence" value="ECO:0007669"/>
    <property type="project" value="TreeGrafter"/>
</dbReference>
<dbReference type="Ensembl" id="ENSCCRT00015061641.1">
    <property type="protein sequence ID" value="ENSCCRP00015059689.1"/>
    <property type="gene ID" value="ENSCCRG00015024446.1"/>
</dbReference>
<evidence type="ECO:0000256" key="4">
    <source>
        <dbReference type="SAM" id="Phobius"/>
    </source>
</evidence>
<dbReference type="Proteomes" id="UP000694700">
    <property type="component" value="Unplaced"/>
</dbReference>
<evidence type="ECO:0000256" key="3">
    <source>
        <dbReference type="ARBA" id="ARBA00023136"/>
    </source>
</evidence>
<dbReference type="SUPFAM" id="SSF48726">
    <property type="entry name" value="Immunoglobulin"/>
    <property type="match status" value="1"/>
</dbReference>
<accession>A0A8C1W0F9</accession>
<dbReference type="SMART" id="SM00409">
    <property type="entry name" value="IG"/>
    <property type="match status" value="1"/>
</dbReference>
<dbReference type="InterPro" id="IPR050671">
    <property type="entry name" value="CD300_family_receptors"/>
</dbReference>
<comment type="subcellular location">
    <subcellularLocation>
        <location evidence="1">Membrane</location>
    </subcellularLocation>
</comment>
<dbReference type="InterPro" id="IPR003599">
    <property type="entry name" value="Ig_sub"/>
</dbReference>
<dbReference type="InterPro" id="IPR013106">
    <property type="entry name" value="Ig_V-set"/>
</dbReference>
<evidence type="ECO:0000256" key="2">
    <source>
        <dbReference type="ARBA" id="ARBA00022692"/>
    </source>
</evidence>
<keyword evidence="3 4" id="KW-0472">Membrane</keyword>
<dbReference type="Pfam" id="PF07686">
    <property type="entry name" value="V-set"/>
    <property type="match status" value="1"/>
</dbReference>
<dbReference type="PANTHER" id="PTHR11860:SF118">
    <property type="entry name" value="CMRF35-LIKE MOLECULE 3-RELATED"/>
    <property type="match status" value="1"/>
</dbReference>
<name>A0A8C1W0F9_CYPCA</name>
<dbReference type="PROSITE" id="PS50835">
    <property type="entry name" value="IG_LIKE"/>
    <property type="match status" value="1"/>
</dbReference>
<sequence>MNTLVKILCLFIGKCFIFPFLSIFHNVLFLPSVLMKSGTVYVSTEGETVKISCSYPDRHINTPKYFCRDPCTSSEHVLIKNVKPDQVVSDGRYSLIDSVNGRSFTVTIKHLRLTDSGVYYCGLDQWFKDTLKKVNLSVHQGRYSNSL</sequence>
<evidence type="ECO:0000313" key="6">
    <source>
        <dbReference type="Ensembl" id="ENSCCRP00015059689.1"/>
    </source>
</evidence>
<dbReference type="InterPro" id="IPR013783">
    <property type="entry name" value="Ig-like_fold"/>
</dbReference>
<dbReference type="AlphaFoldDB" id="A0A8C1W0F9"/>